<feature type="transmembrane region" description="Helical" evidence="1">
    <location>
        <begin position="109"/>
        <end position="130"/>
    </location>
</feature>
<name>A0A1G8YI69_9FIRM</name>
<reference evidence="3 4" key="1">
    <citation type="submission" date="2016-10" db="EMBL/GenBank/DDBJ databases">
        <authorList>
            <person name="de Groot N.N."/>
        </authorList>
    </citation>
    <scope>NUCLEOTIDE SEQUENCE [LARGE SCALE GENOMIC DNA]</scope>
    <source>
        <strain evidence="3 4">DSM 18346</strain>
    </source>
</reference>
<dbReference type="OrthoDB" id="9786132at2"/>
<dbReference type="InterPro" id="IPR017896">
    <property type="entry name" value="4Fe4S_Fe-S-bd"/>
</dbReference>
<dbReference type="Pfam" id="PF12801">
    <property type="entry name" value="Fer4_5"/>
    <property type="match status" value="2"/>
</dbReference>
<gene>
    <name evidence="3" type="ORF">SAMN05660472_00551</name>
</gene>
<feature type="domain" description="4Fe-4S ferredoxin-type" evidence="2">
    <location>
        <begin position="117"/>
        <end position="154"/>
    </location>
</feature>
<dbReference type="RefSeq" id="WP_090549938.1">
    <property type="nucleotide sequence ID" value="NZ_FNFP01000001.1"/>
</dbReference>
<dbReference type="EMBL" id="FNFP01000001">
    <property type="protein sequence ID" value="SDK02532.1"/>
    <property type="molecule type" value="Genomic_DNA"/>
</dbReference>
<keyword evidence="1" id="KW-0812">Transmembrane</keyword>
<keyword evidence="4" id="KW-1185">Reference proteome</keyword>
<accession>A0A1G8YI69</accession>
<feature type="transmembrane region" description="Helical" evidence="1">
    <location>
        <begin position="12"/>
        <end position="42"/>
    </location>
</feature>
<keyword evidence="1" id="KW-1133">Transmembrane helix</keyword>
<proteinExistence type="predicted"/>
<evidence type="ECO:0000313" key="4">
    <source>
        <dbReference type="Proteomes" id="UP000198718"/>
    </source>
</evidence>
<feature type="transmembrane region" description="Helical" evidence="1">
    <location>
        <begin position="85"/>
        <end position="103"/>
    </location>
</feature>
<feature type="domain" description="4Fe-4S ferredoxin-type" evidence="2">
    <location>
        <begin position="27"/>
        <end position="65"/>
    </location>
</feature>
<dbReference type="AlphaFoldDB" id="A0A1G8YI69"/>
<evidence type="ECO:0000313" key="3">
    <source>
        <dbReference type="EMBL" id="SDK02532.1"/>
    </source>
</evidence>
<evidence type="ECO:0000259" key="2">
    <source>
        <dbReference type="Pfam" id="PF12801"/>
    </source>
</evidence>
<keyword evidence="1" id="KW-0472">Membrane</keyword>
<dbReference type="STRING" id="393762.SAMN05660472_00551"/>
<dbReference type="Proteomes" id="UP000198718">
    <property type="component" value="Unassembled WGS sequence"/>
</dbReference>
<evidence type="ECO:0000256" key="1">
    <source>
        <dbReference type="SAM" id="Phobius"/>
    </source>
</evidence>
<sequence length="159" mass="17727">MKNSIMKWSWIFMVLFFTLAIVDIRFGILGLLCMGTPVYLALRGGGRVHCAKYCPRGSLFGVFLDKVSFRNNLPKSFKTKTVKNIMLVWMLGMFSISLVMAGGDFTKTAFAIVRMMTVSTLVGVVMGVVFQPRSWCTVCPMGYATGLIEKNQKKSRKAA</sequence>
<organism evidence="3 4">
    <name type="scientific">Natronincola ferrireducens</name>
    <dbReference type="NCBI Taxonomy" id="393762"/>
    <lineage>
        <taxon>Bacteria</taxon>
        <taxon>Bacillati</taxon>
        <taxon>Bacillota</taxon>
        <taxon>Clostridia</taxon>
        <taxon>Peptostreptococcales</taxon>
        <taxon>Natronincolaceae</taxon>
        <taxon>Natronincola</taxon>
    </lineage>
</organism>
<protein>
    <submittedName>
        <fullName evidence="3">4Fe-4S binding domain-containing protein</fullName>
    </submittedName>
</protein>